<dbReference type="InterPro" id="IPR008915">
    <property type="entry name" value="Peptidase_M50"/>
</dbReference>
<keyword evidence="10 12" id="KW-0472">Membrane</keyword>
<keyword evidence="8" id="KW-0809">Transit peptide</keyword>
<evidence type="ECO:0000256" key="1">
    <source>
        <dbReference type="ARBA" id="ARBA00004141"/>
    </source>
</evidence>
<feature type="transmembrane region" description="Helical" evidence="12">
    <location>
        <begin position="229"/>
        <end position="250"/>
    </location>
</feature>
<feature type="compositionally biased region" description="Polar residues" evidence="11">
    <location>
        <begin position="16"/>
        <end position="35"/>
    </location>
</feature>
<keyword evidence="9 12" id="KW-1133">Transmembrane helix</keyword>
<evidence type="ECO:0000256" key="11">
    <source>
        <dbReference type="SAM" id="MobiDB-lite"/>
    </source>
</evidence>
<feature type="compositionally biased region" description="Basic and acidic residues" evidence="11">
    <location>
        <begin position="1"/>
        <end position="10"/>
    </location>
</feature>
<evidence type="ECO:0000256" key="3">
    <source>
        <dbReference type="ARBA" id="ARBA00022528"/>
    </source>
</evidence>
<dbReference type="EMBL" id="UOGF01000081">
    <property type="protein sequence ID" value="VAX32056.1"/>
    <property type="molecule type" value="Genomic_DNA"/>
</dbReference>
<feature type="transmembrane region" description="Helical" evidence="12">
    <location>
        <begin position="67"/>
        <end position="86"/>
    </location>
</feature>
<feature type="transmembrane region" description="Helical" evidence="12">
    <location>
        <begin position="166"/>
        <end position="189"/>
    </location>
</feature>
<evidence type="ECO:0000256" key="2">
    <source>
        <dbReference type="ARBA" id="ARBA00004229"/>
    </source>
</evidence>
<evidence type="ECO:0000256" key="4">
    <source>
        <dbReference type="ARBA" id="ARBA00022640"/>
    </source>
</evidence>
<evidence type="ECO:0000256" key="8">
    <source>
        <dbReference type="ARBA" id="ARBA00022946"/>
    </source>
</evidence>
<dbReference type="PANTHER" id="PTHR31412">
    <property type="entry name" value="ZINC METALLOPROTEASE EGY1"/>
    <property type="match status" value="1"/>
</dbReference>
<feature type="transmembrane region" description="Helical" evidence="12">
    <location>
        <begin position="271"/>
        <end position="297"/>
    </location>
</feature>
<dbReference type="GO" id="GO:0008237">
    <property type="term" value="F:metallopeptidase activity"/>
    <property type="evidence" value="ECO:0007669"/>
    <property type="project" value="UniProtKB-KW"/>
</dbReference>
<evidence type="ECO:0000259" key="13">
    <source>
        <dbReference type="Pfam" id="PF02163"/>
    </source>
</evidence>
<dbReference type="InterPro" id="IPR044838">
    <property type="entry name" value="EGY1-like"/>
</dbReference>
<evidence type="ECO:0000256" key="5">
    <source>
        <dbReference type="ARBA" id="ARBA00022670"/>
    </source>
</evidence>
<keyword evidence="3" id="KW-0150">Chloroplast</keyword>
<evidence type="ECO:0000256" key="7">
    <source>
        <dbReference type="ARBA" id="ARBA00022801"/>
    </source>
</evidence>
<dbReference type="AlphaFoldDB" id="A0A3B1CNE2"/>
<dbReference type="PANTHER" id="PTHR31412:SF0">
    <property type="entry name" value="ZINC METALLOPROTEASE EGY1, CHLOROPLASTIC-RELATED"/>
    <property type="match status" value="1"/>
</dbReference>
<sequence>MPFDEQKGVKSDAPPLSQSELNAPDQNAHTETPEITVQAPPEPLGPEDPFSGGIGDAHVENKSRTRILVPILLFFTTVLTTLAAGAMQEGVDPFRDPAELLVGFPFAVTLLLILFCHEMGHYLTAKRYGVNVTLPYFIPGPWFPFGIGTFGAFIQIKSPIYKKTALLDIGAAGPIAGFVVSIFAVAIGLQSSEIVPMSQGVGLIQLGDPLIFSFITSVLGKTAPEGYDIALNSVAFAGWIGFFVTMLNLLPIGQLDGGHIIFALLGRKHRYISMAMIVTLVMLAIDGWWGWYLWAVLTALMGVNHPPVVDGPEPLDFKHRMVALASFLIFILTFMPNPIQIG</sequence>
<organism evidence="14">
    <name type="scientific">hydrothermal vent metagenome</name>
    <dbReference type="NCBI Taxonomy" id="652676"/>
    <lineage>
        <taxon>unclassified sequences</taxon>
        <taxon>metagenomes</taxon>
        <taxon>ecological metagenomes</taxon>
    </lineage>
</organism>
<feature type="transmembrane region" description="Helical" evidence="12">
    <location>
        <begin position="201"/>
        <end position="223"/>
    </location>
</feature>
<keyword evidence="6 12" id="KW-0812">Transmembrane</keyword>
<dbReference type="GO" id="GO:0016020">
    <property type="term" value="C:membrane"/>
    <property type="evidence" value="ECO:0007669"/>
    <property type="project" value="UniProtKB-SubCell"/>
</dbReference>
<keyword evidence="5 14" id="KW-0645">Protease</keyword>
<accession>A0A3B1CNE2</accession>
<feature type="transmembrane region" description="Helical" evidence="12">
    <location>
        <begin position="317"/>
        <end position="335"/>
    </location>
</feature>
<evidence type="ECO:0000256" key="6">
    <source>
        <dbReference type="ARBA" id="ARBA00022692"/>
    </source>
</evidence>
<proteinExistence type="predicted"/>
<gene>
    <name evidence="14" type="ORF">MNBD_NITROSPIRAE01-1877</name>
</gene>
<dbReference type="Pfam" id="PF02163">
    <property type="entry name" value="Peptidase_M50"/>
    <property type="match status" value="1"/>
</dbReference>
<evidence type="ECO:0000256" key="12">
    <source>
        <dbReference type="SAM" id="Phobius"/>
    </source>
</evidence>
<feature type="transmembrane region" description="Helical" evidence="12">
    <location>
        <begin position="98"/>
        <end position="116"/>
    </location>
</feature>
<comment type="subcellular location">
    <subcellularLocation>
        <location evidence="1">Membrane</location>
        <topology evidence="1">Multi-pass membrane protein</topology>
    </subcellularLocation>
    <subcellularLocation>
        <location evidence="2">Plastid</location>
        <location evidence="2">Chloroplast</location>
    </subcellularLocation>
</comment>
<feature type="region of interest" description="Disordered" evidence="11">
    <location>
        <begin position="1"/>
        <end position="56"/>
    </location>
</feature>
<dbReference type="GO" id="GO:0009507">
    <property type="term" value="C:chloroplast"/>
    <property type="evidence" value="ECO:0007669"/>
    <property type="project" value="UniProtKB-SubCell"/>
</dbReference>
<protein>
    <submittedName>
        <fullName evidence="14">Zinc metalloprotease</fullName>
    </submittedName>
</protein>
<keyword evidence="14" id="KW-0482">Metalloprotease</keyword>
<dbReference type="GO" id="GO:0006508">
    <property type="term" value="P:proteolysis"/>
    <property type="evidence" value="ECO:0007669"/>
    <property type="project" value="UniProtKB-KW"/>
</dbReference>
<keyword evidence="4" id="KW-0934">Plastid</keyword>
<dbReference type="CDD" id="cd06160">
    <property type="entry name" value="S2P-M50_like_2"/>
    <property type="match status" value="1"/>
</dbReference>
<feature type="domain" description="Peptidase M50" evidence="13">
    <location>
        <begin position="106"/>
        <end position="284"/>
    </location>
</feature>
<evidence type="ECO:0000313" key="14">
    <source>
        <dbReference type="EMBL" id="VAX32056.1"/>
    </source>
</evidence>
<reference evidence="14" key="1">
    <citation type="submission" date="2018-06" db="EMBL/GenBank/DDBJ databases">
        <authorList>
            <person name="Zhirakovskaya E."/>
        </authorList>
    </citation>
    <scope>NUCLEOTIDE SEQUENCE</scope>
</reference>
<keyword evidence="7" id="KW-0378">Hydrolase</keyword>
<evidence type="ECO:0000256" key="10">
    <source>
        <dbReference type="ARBA" id="ARBA00023136"/>
    </source>
</evidence>
<feature type="transmembrane region" description="Helical" evidence="12">
    <location>
        <begin position="128"/>
        <end position="154"/>
    </location>
</feature>
<evidence type="ECO:0000256" key="9">
    <source>
        <dbReference type="ARBA" id="ARBA00022989"/>
    </source>
</evidence>
<name>A0A3B1CNE2_9ZZZZ</name>